<dbReference type="PANTHER" id="PTHR45138:SF9">
    <property type="entry name" value="DIGUANYLATE CYCLASE DGCM-RELATED"/>
    <property type="match status" value="1"/>
</dbReference>
<dbReference type="GO" id="GO:1902201">
    <property type="term" value="P:negative regulation of bacterial-type flagellum-dependent cell motility"/>
    <property type="evidence" value="ECO:0007669"/>
    <property type="project" value="TreeGrafter"/>
</dbReference>
<comment type="catalytic activity">
    <reaction evidence="2">
        <text>2 GTP = 3',3'-c-di-GMP + 2 diphosphate</text>
        <dbReference type="Rhea" id="RHEA:24898"/>
        <dbReference type="ChEBI" id="CHEBI:33019"/>
        <dbReference type="ChEBI" id="CHEBI:37565"/>
        <dbReference type="ChEBI" id="CHEBI:58805"/>
        <dbReference type="EC" id="2.7.7.65"/>
    </reaction>
</comment>
<dbReference type="PANTHER" id="PTHR45138">
    <property type="entry name" value="REGULATORY COMPONENTS OF SENSORY TRANSDUCTION SYSTEM"/>
    <property type="match status" value="1"/>
</dbReference>
<dbReference type="Gene3D" id="3.30.70.270">
    <property type="match status" value="1"/>
</dbReference>
<accession>A0A5B8LUF2</accession>
<dbReference type="Pfam" id="PF00990">
    <property type="entry name" value="GGDEF"/>
    <property type="match status" value="1"/>
</dbReference>
<dbReference type="InterPro" id="IPR043128">
    <property type="entry name" value="Rev_trsase/Diguanyl_cyclase"/>
</dbReference>
<dbReference type="GO" id="GO:0005886">
    <property type="term" value="C:plasma membrane"/>
    <property type="evidence" value="ECO:0007669"/>
    <property type="project" value="TreeGrafter"/>
</dbReference>
<reference evidence="5 6" key="1">
    <citation type="submission" date="2019-07" db="EMBL/GenBank/DDBJ databases">
        <title>Full genome sequence of Devosia sp. Gsoil 520.</title>
        <authorList>
            <person name="Im W.-T."/>
        </authorList>
    </citation>
    <scope>NUCLEOTIDE SEQUENCE [LARGE SCALE GENOMIC DNA]</scope>
    <source>
        <strain evidence="5 6">Gsoil 520</strain>
    </source>
</reference>
<evidence type="ECO:0000259" key="4">
    <source>
        <dbReference type="PROSITE" id="PS50887"/>
    </source>
</evidence>
<proteinExistence type="predicted"/>
<feature type="domain" description="GGDEF" evidence="4">
    <location>
        <begin position="89"/>
        <end position="221"/>
    </location>
</feature>
<dbReference type="CDD" id="cd01949">
    <property type="entry name" value="GGDEF"/>
    <property type="match status" value="1"/>
</dbReference>
<dbReference type="Proteomes" id="UP000315364">
    <property type="component" value="Chromosome"/>
</dbReference>
<dbReference type="InterPro" id="IPR029787">
    <property type="entry name" value="Nucleotide_cyclase"/>
</dbReference>
<dbReference type="InterPro" id="IPR050469">
    <property type="entry name" value="Diguanylate_Cyclase"/>
</dbReference>
<dbReference type="SMART" id="SM00267">
    <property type="entry name" value="GGDEF"/>
    <property type="match status" value="1"/>
</dbReference>
<dbReference type="KEGG" id="dea:FPZ08_11850"/>
<evidence type="ECO:0000256" key="1">
    <source>
        <dbReference type="ARBA" id="ARBA00012528"/>
    </source>
</evidence>
<feature type="transmembrane region" description="Helical" evidence="3">
    <location>
        <begin position="20"/>
        <end position="42"/>
    </location>
</feature>
<dbReference type="FunFam" id="3.30.70.270:FF:000001">
    <property type="entry name" value="Diguanylate cyclase domain protein"/>
    <property type="match status" value="1"/>
</dbReference>
<dbReference type="SUPFAM" id="SSF55073">
    <property type="entry name" value="Nucleotide cyclase"/>
    <property type="match status" value="1"/>
</dbReference>
<keyword evidence="3" id="KW-0472">Membrane</keyword>
<evidence type="ECO:0000256" key="2">
    <source>
        <dbReference type="ARBA" id="ARBA00034247"/>
    </source>
</evidence>
<sequence length="222" mass="23831">MLSVILTNMIMETFSAGINVQGLAVSILMPLTLGGPMTWFLVLKHQQLRHANDQLKHLASTDWLTDCLNRGAFTGAVSRHLDRCAPRDPGGALLIVDADDFKSVNDRFGHDAGDEALQLIACAIRKAVRDNDLVGRLGGEEFGVFLAEANVATADQVAESIRHAISVLVFAPGDTPCPLSVSIGGATYAPGATFAELYRLADQHLYEAKNTGRDRVAMMQAA</sequence>
<dbReference type="AlphaFoldDB" id="A0A5B8LUF2"/>
<protein>
    <recommendedName>
        <fullName evidence="1">diguanylate cyclase</fullName>
        <ecNumber evidence="1">2.7.7.65</ecNumber>
    </recommendedName>
</protein>
<evidence type="ECO:0000313" key="5">
    <source>
        <dbReference type="EMBL" id="QDZ11395.1"/>
    </source>
</evidence>
<evidence type="ECO:0000256" key="3">
    <source>
        <dbReference type="SAM" id="Phobius"/>
    </source>
</evidence>
<gene>
    <name evidence="5" type="ORF">FPZ08_11850</name>
</gene>
<dbReference type="GO" id="GO:0052621">
    <property type="term" value="F:diguanylate cyclase activity"/>
    <property type="evidence" value="ECO:0007669"/>
    <property type="project" value="UniProtKB-EC"/>
</dbReference>
<dbReference type="EC" id="2.7.7.65" evidence="1"/>
<dbReference type="GO" id="GO:0043709">
    <property type="term" value="P:cell adhesion involved in single-species biofilm formation"/>
    <property type="evidence" value="ECO:0007669"/>
    <property type="project" value="TreeGrafter"/>
</dbReference>
<keyword evidence="3" id="KW-1133">Transmembrane helix</keyword>
<keyword evidence="6" id="KW-1185">Reference proteome</keyword>
<dbReference type="RefSeq" id="WP_146290217.1">
    <property type="nucleotide sequence ID" value="NZ_CP042304.1"/>
</dbReference>
<dbReference type="OrthoDB" id="9812260at2"/>
<dbReference type="InterPro" id="IPR000160">
    <property type="entry name" value="GGDEF_dom"/>
</dbReference>
<evidence type="ECO:0000313" key="6">
    <source>
        <dbReference type="Proteomes" id="UP000315364"/>
    </source>
</evidence>
<organism evidence="5 6">
    <name type="scientific">Devosia ginsengisoli</name>
    <dbReference type="NCBI Taxonomy" id="400770"/>
    <lineage>
        <taxon>Bacteria</taxon>
        <taxon>Pseudomonadati</taxon>
        <taxon>Pseudomonadota</taxon>
        <taxon>Alphaproteobacteria</taxon>
        <taxon>Hyphomicrobiales</taxon>
        <taxon>Devosiaceae</taxon>
        <taxon>Devosia</taxon>
    </lineage>
</organism>
<dbReference type="EMBL" id="CP042304">
    <property type="protein sequence ID" value="QDZ11395.1"/>
    <property type="molecule type" value="Genomic_DNA"/>
</dbReference>
<dbReference type="NCBIfam" id="TIGR00254">
    <property type="entry name" value="GGDEF"/>
    <property type="match status" value="1"/>
</dbReference>
<dbReference type="PROSITE" id="PS50887">
    <property type="entry name" value="GGDEF"/>
    <property type="match status" value="1"/>
</dbReference>
<name>A0A5B8LUF2_9HYPH</name>
<keyword evidence="3" id="KW-0812">Transmembrane</keyword>